<gene>
    <name evidence="1" type="ORF">HK097_000586</name>
</gene>
<proteinExistence type="predicted"/>
<accession>A0AAD5X1X3</accession>
<name>A0AAD5X1X3_9FUNG</name>
<evidence type="ECO:0000313" key="2">
    <source>
        <dbReference type="Proteomes" id="UP001212841"/>
    </source>
</evidence>
<dbReference type="AlphaFoldDB" id="A0AAD5X1X3"/>
<sequence length="508" mass="57891">MAAMAQSTDYSITDIPFDVLEDIFNYIQPPNSQVLTVPRETLIREYAQQGIPTCLNVRRGRTDRDSRRPYEVHLAAVCTTWRQVAMRLRNGDTINPRAYCVRECGDERLMEGYAILLGDSLRRGSARVLTLLEGEEFVRERSEFYDVLIPTLELSALRELEIGHWVALECLGLIAEYLENAGTSCLQTVKLTINKVSASSIVTDLQSFLSSLRNGPLTRLTLDLALTFPPTIDPRFPSVLRCCGFPLRLGHIHPYLTHLNITNAITLVDLDTSAPNLRSLSYDRKHVQNGQHDYYPPTLNSLQQRTLTSLFLVGPFWNETLRTIPRATLENLKEFGVYNSTKTRLVIPDHSQLFASWFVDMPNLTKLTIEDSCDCEYDPEKSHLFPASKLQWFLESLPCHTSLRSLKMNLDEWQSEMEVGNVPTLKEVDFTFRKPMTEVEMEWAARVLQAKGMERVSIGNDLMYEVANMDEDAWWDDEEMLAEQLGDLVMGAVPYSDDEDEDGNGMEV</sequence>
<dbReference type="EMBL" id="JADGJD010001100">
    <property type="protein sequence ID" value="KAJ3046744.1"/>
    <property type="molecule type" value="Genomic_DNA"/>
</dbReference>
<dbReference type="Proteomes" id="UP001212841">
    <property type="component" value="Unassembled WGS sequence"/>
</dbReference>
<dbReference type="SUPFAM" id="SSF52047">
    <property type="entry name" value="RNI-like"/>
    <property type="match status" value="1"/>
</dbReference>
<keyword evidence="2" id="KW-1185">Reference proteome</keyword>
<evidence type="ECO:0000313" key="1">
    <source>
        <dbReference type="EMBL" id="KAJ3046744.1"/>
    </source>
</evidence>
<reference evidence="1" key="1">
    <citation type="submission" date="2020-05" db="EMBL/GenBank/DDBJ databases">
        <title>Phylogenomic resolution of chytrid fungi.</title>
        <authorList>
            <person name="Stajich J.E."/>
            <person name="Amses K."/>
            <person name="Simmons R."/>
            <person name="Seto K."/>
            <person name="Myers J."/>
            <person name="Bonds A."/>
            <person name="Quandt C.A."/>
            <person name="Barry K."/>
            <person name="Liu P."/>
            <person name="Grigoriev I."/>
            <person name="Longcore J.E."/>
            <person name="James T.Y."/>
        </authorList>
    </citation>
    <scope>NUCLEOTIDE SEQUENCE</scope>
    <source>
        <strain evidence="1">JEL0318</strain>
    </source>
</reference>
<comment type="caution">
    <text evidence="1">The sequence shown here is derived from an EMBL/GenBank/DDBJ whole genome shotgun (WGS) entry which is preliminary data.</text>
</comment>
<protein>
    <submittedName>
        <fullName evidence="1">Uncharacterized protein</fullName>
    </submittedName>
</protein>
<organism evidence="1 2">
    <name type="scientific">Rhizophlyctis rosea</name>
    <dbReference type="NCBI Taxonomy" id="64517"/>
    <lineage>
        <taxon>Eukaryota</taxon>
        <taxon>Fungi</taxon>
        <taxon>Fungi incertae sedis</taxon>
        <taxon>Chytridiomycota</taxon>
        <taxon>Chytridiomycota incertae sedis</taxon>
        <taxon>Chytridiomycetes</taxon>
        <taxon>Rhizophlyctidales</taxon>
        <taxon>Rhizophlyctidaceae</taxon>
        <taxon>Rhizophlyctis</taxon>
    </lineage>
</organism>